<proteinExistence type="predicted"/>
<protein>
    <recommendedName>
        <fullName evidence="4">DUF4381 domain-containing protein</fullName>
    </recommendedName>
</protein>
<organism evidence="2 3">
    <name type="scientific">Desulfocapsa sulfexigens (strain DSM 10523 / SB164P1)</name>
    <dbReference type="NCBI Taxonomy" id="1167006"/>
    <lineage>
        <taxon>Bacteria</taxon>
        <taxon>Pseudomonadati</taxon>
        <taxon>Thermodesulfobacteriota</taxon>
        <taxon>Desulfobulbia</taxon>
        <taxon>Desulfobulbales</taxon>
        <taxon>Desulfocapsaceae</taxon>
        <taxon>Desulfocapsa</taxon>
    </lineage>
</organism>
<feature type="transmembrane region" description="Helical" evidence="1">
    <location>
        <begin position="23"/>
        <end position="44"/>
    </location>
</feature>
<dbReference type="KEGG" id="dsf:UWK_00744"/>
<gene>
    <name evidence="2" type="ordered locus">UWK_00744</name>
</gene>
<keyword evidence="1" id="KW-0472">Membrane</keyword>
<dbReference type="EMBL" id="CP003985">
    <property type="protein sequence ID" value="AGF77322.1"/>
    <property type="molecule type" value="Genomic_DNA"/>
</dbReference>
<evidence type="ECO:0000256" key="1">
    <source>
        <dbReference type="SAM" id="Phobius"/>
    </source>
</evidence>
<evidence type="ECO:0000313" key="3">
    <source>
        <dbReference type="Proteomes" id="UP000011721"/>
    </source>
</evidence>
<dbReference type="InterPro" id="IPR025489">
    <property type="entry name" value="DUF4381"/>
</dbReference>
<dbReference type="Proteomes" id="UP000011721">
    <property type="component" value="Chromosome"/>
</dbReference>
<evidence type="ECO:0000313" key="2">
    <source>
        <dbReference type="EMBL" id="AGF77322.1"/>
    </source>
</evidence>
<dbReference type="Pfam" id="PF14316">
    <property type="entry name" value="DUF4381"/>
    <property type="match status" value="1"/>
</dbReference>
<name>M1P6H9_DESSD</name>
<reference evidence="3" key="1">
    <citation type="journal article" date="2013" name="Stand. Genomic Sci.">
        <title>Complete genome sequence of Desulfocapsa sulfexigens, a marine deltaproteobacterium specialized in disproportionating inorganic sulfur compounds.</title>
        <authorList>
            <person name="Finster K.W."/>
            <person name="Kjeldsen K.U."/>
            <person name="Kube M."/>
            <person name="Reinhardt R."/>
            <person name="Mussmann M."/>
            <person name="Amann R."/>
            <person name="Schreiber L."/>
        </authorList>
    </citation>
    <scope>NUCLEOTIDE SEQUENCE [LARGE SCALE GENOMIC DNA]</scope>
    <source>
        <strain evidence="3">DSM 10523 / SB164P1</strain>
    </source>
</reference>
<dbReference type="HOGENOM" id="CLU_1537631_0_0_7"/>
<keyword evidence="3" id="KW-1185">Reference proteome</keyword>
<accession>M1P6H9</accession>
<sequence length="174" mass="20361">MNQEQLQLRDIHPPLPLPEDPNYLLFALVILVFLIMAALFFWFFRLRKKAVILPSAHETALEDLKRARSRMNGEEALSYAQEVSDILRRYIENRFHIQTTRQTTKEFFGHLTDNLGVRQITFSEKHRNSLRECLNQCDMAKFARCTPDLNGMKKMETAIGDFIESTRETRDGGR</sequence>
<evidence type="ECO:0008006" key="4">
    <source>
        <dbReference type="Google" id="ProtNLM"/>
    </source>
</evidence>
<dbReference type="AlphaFoldDB" id="M1P6H9"/>
<dbReference type="RefSeq" id="WP_015403018.1">
    <property type="nucleotide sequence ID" value="NC_020304.1"/>
</dbReference>
<keyword evidence="1" id="KW-0812">Transmembrane</keyword>
<keyword evidence="1" id="KW-1133">Transmembrane helix</keyword>
<dbReference type="STRING" id="1167006.UWK_00744"/>
<dbReference type="OrthoDB" id="5432298at2"/>